<keyword evidence="2" id="KW-0548">Nucleotidyltransferase</keyword>
<name>A0AB38ZK53_9VIRU</name>
<dbReference type="InterPro" id="IPR007094">
    <property type="entry name" value="RNA-dir_pol_PSvirus"/>
</dbReference>
<sequence>MQPQYINSSKGFGLKPCRSTLSPYAQLFLPNETVKQLPCRSQLRYSLIYRDMMEMGTNPKVIDDRLYRYVRARAFKAFSITPVKPRHMDDIMNDPKLDIRQSSPGIPWQPLFKTRGDVFNSSIARHSITTFWSMVRRGAKVAAPDCKVLYRAHLEKEDGSPKIRAVYGYPTTITVGEAQFALPLIKGYINDRSTPMAYGFDMATGGALRLRHELSPYGYYGCFDFSSFDKSVTKQLIDDAFDILLSNLDLDGYEGGGVANMDGLLAQFDYIKEYFLQTPLRMPNGDRYRKSAGVPSGSYFTQLIDSIVNWLLINYVYLKAFGRMPKFVKVFGDDSVIADDTAFSKWKFCEYMAEYTGMEIHPHKSITTTRVDCVEFLGFNIANGFPQRSYNKWINLLAHPEWPDQEWDDFASRAVGLFYANTGTNTEFDALCRKIVKTWPFRMKFSRSMLRMVKVLGLSIDEMTPNLPCKVEMLCRALA</sequence>
<keyword evidence="1" id="KW-0808">Transferase</keyword>
<keyword evidence="5" id="KW-0696">RNA-directed RNA polymerase</keyword>
<dbReference type="GO" id="GO:0003968">
    <property type="term" value="F:RNA-directed RNA polymerase activity"/>
    <property type="evidence" value="ECO:0007669"/>
    <property type="project" value="UniProtKB-KW"/>
</dbReference>
<organism evidence="5">
    <name type="scientific">Crocidura shantungensis ribovirus 6</name>
    <dbReference type="NCBI Taxonomy" id="3139541"/>
    <lineage>
        <taxon>Viruses</taxon>
        <taxon>Riboviria</taxon>
    </lineage>
</organism>
<protein>
    <submittedName>
        <fullName evidence="5">RNA-dependent RNA polymerase</fullName>
    </submittedName>
</protein>
<proteinExistence type="predicted"/>
<evidence type="ECO:0000313" key="5">
    <source>
        <dbReference type="EMBL" id="WZI33403.1"/>
    </source>
</evidence>
<feature type="domain" description="RdRp catalytic" evidence="4">
    <location>
        <begin position="218"/>
        <end position="347"/>
    </location>
</feature>
<dbReference type="GO" id="GO:0006351">
    <property type="term" value="P:DNA-templated transcription"/>
    <property type="evidence" value="ECO:0007669"/>
    <property type="project" value="InterPro"/>
</dbReference>
<evidence type="ECO:0000256" key="1">
    <source>
        <dbReference type="ARBA" id="ARBA00022679"/>
    </source>
</evidence>
<evidence type="ECO:0000256" key="2">
    <source>
        <dbReference type="ARBA" id="ARBA00022695"/>
    </source>
</evidence>
<dbReference type="InterPro" id="IPR001205">
    <property type="entry name" value="RNA-dir_pol_C"/>
</dbReference>
<dbReference type="Pfam" id="PF00680">
    <property type="entry name" value="RdRP_1"/>
    <property type="match status" value="1"/>
</dbReference>
<evidence type="ECO:0000259" key="4">
    <source>
        <dbReference type="PROSITE" id="PS50507"/>
    </source>
</evidence>
<dbReference type="GO" id="GO:0003723">
    <property type="term" value="F:RNA binding"/>
    <property type="evidence" value="ECO:0007669"/>
    <property type="project" value="InterPro"/>
</dbReference>
<dbReference type="InterPro" id="IPR043128">
    <property type="entry name" value="Rev_trsase/Diguanyl_cyclase"/>
</dbReference>
<reference evidence="5" key="2">
    <citation type="submission" date="2024-01" db="EMBL/GenBank/DDBJ databases">
        <authorList>
            <person name="Zhang X.-A."/>
            <person name="Zhang J.-T."/>
            <person name="Hu Z.-Y."/>
            <person name="Liu W."/>
        </authorList>
    </citation>
    <scope>NUCLEOTIDE SEQUENCE</scope>
    <source>
        <strain evidence="5">Ribo_20</strain>
    </source>
</reference>
<reference evidence="5" key="1">
    <citation type="journal article" date="2024" name="NPJ Biofilms Microbiomes">
        <title>Decoding the RNA viromes in shrew lungs along the eastern coast of China.</title>
        <authorList>
            <person name="Zhang J.T."/>
            <person name="Hu Z.Y."/>
            <person name="Tang F."/>
            <person name="Liu Y.T."/>
            <person name="Tan W.L."/>
            <person name="Ma X.F."/>
            <person name="Zhang Y.F."/>
            <person name="Si G.Q."/>
            <person name="Zhang L."/>
            <person name="Zhang M.Q."/>
            <person name="Peng C."/>
            <person name="Fu B.K."/>
            <person name="Fang L.Q."/>
            <person name="Zhang X.A."/>
            <person name="Liu W."/>
        </authorList>
    </citation>
    <scope>NUCLEOTIDE SEQUENCE</scope>
    <source>
        <strain evidence="5">Ribo_20</strain>
    </source>
</reference>
<dbReference type="Gene3D" id="3.30.70.270">
    <property type="match status" value="1"/>
</dbReference>
<dbReference type="PROSITE" id="PS50507">
    <property type="entry name" value="RDRP_SSRNA_POS"/>
    <property type="match status" value="1"/>
</dbReference>
<keyword evidence="3" id="KW-0693">Viral RNA replication</keyword>
<dbReference type="InterPro" id="IPR043502">
    <property type="entry name" value="DNA/RNA_pol_sf"/>
</dbReference>
<evidence type="ECO:0000256" key="3">
    <source>
        <dbReference type="ARBA" id="ARBA00022953"/>
    </source>
</evidence>
<dbReference type="GO" id="GO:0039694">
    <property type="term" value="P:viral RNA genome replication"/>
    <property type="evidence" value="ECO:0007669"/>
    <property type="project" value="InterPro"/>
</dbReference>
<accession>A0AB38ZK53</accession>
<dbReference type="EMBL" id="PP272676">
    <property type="protein sequence ID" value="WZI33403.1"/>
    <property type="molecule type" value="Viral_cRNA"/>
</dbReference>
<dbReference type="SUPFAM" id="SSF56672">
    <property type="entry name" value="DNA/RNA polymerases"/>
    <property type="match status" value="1"/>
</dbReference>